<protein>
    <submittedName>
        <fullName evidence="3">TPR_REGION domain-containing protein</fullName>
    </submittedName>
</protein>
<evidence type="ECO:0000313" key="1">
    <source>
        <dbReference type="EMBL" id="VDK25582.1"/>
    </source>
</evidence>
<gene>
    <name evidence="1" type="ORF">ASIM_LOCUS5469</name>
</gene>
<dbReference type="InterPro" id="IPR028796">
    <property type="entry name" value="BBS8"/>
</dbReference>
<dbReference type="PANTHER" id="PTHR44177">
    <property type="entry name" value="TETRATRICOPEPTIDE REPEAT PROTEIN 8"/>
    <property type="match status" value="1"/>
</dbReference>
<dbReference type="GO" id="GO:0034464">
    <property type="term" value="C:BBSome"/>
    <property type="evidence" value="ECO:0007669"/>
    <property type="project" value="InterPro"/>
</dbReference>
<dbReference type="GO" id="GO:1905515">
    <property type="term" value="P:non-motile cilium assembly"/>
    <property type="evidence" value="ECO:0007669"/>
    <property type="project" value="InterPro"/>
</dbReference>
<reference evidence="3" key="1">
    <citation type="submission" date="2017-02" db="UniProtKB">
        <authorList>
            <consortium name="WormBaseParasite"/>
        </authorList>
    </citation>
    <scope>IDENTIFICATION</scope>
</reference>
<keyword evidence="2" id="KW-1185">Reference proteome</keyword>
<dbReference type="GO" id="GO:0097730">
    <property type="term" value="C:non-motile cilium"/>
    <property type="evidence" value="ECO:0007669"/>
    <property type="project" value="TreeGrafter"/>
</dbReference>
<dbReference type="InterPro" id="IPR011990">
    <property type="entry name" value="TPR-like_helical_dom_sf"/>
</dbReference>
<dbReference type="PANTHER" id="PTHR44177:SF1">
    <property type="entry name" value="TETRATRICOPEPTIDE REPEAT PROTEIN 8"/>
    <property type="match status" value="1"/>
</dbReference>
<sequence length="66" mass="7388">MASRCFRLAMSADANHAESVCNLAVLQMRDGKLEQSRALFLSAIQKGPHLFEPHFNLALLTYQVII</sequence>
<dbReference type="SUPFAM" id="SSF48452">
    <property type="entry name" value="TPR-like"/>
    <property type="match status" value="1"/>
</dbReference>
<dbReference type="OrthoDB" id="421121at2759"/>
<dbReference type="Proteomes" id="UP000267096">
    <property type="component" value="Unassembled WGS sequence"/>
</dbReference>
<organism evidence="3">
    <name type="scientific">Anisakis simplex</name>
    <name type="common">Herring worm</name>
    <dbReference type="NCBI Taxonomy" id="6269"/>
    <lineage>
        <taxon>Eukaryota</taxon>
        <taxon>Metazoa</taxon>
        <taxon>Ecdysozoa</taxon>
        <taxon>Nematoda</taxon>
        <taxon>Chromadorea</taxon>
        <taxon>Rhabditida</taxon>
        <taxon>Spirurina</taxon>
        <taxon>Ascaridomorpha</taxon>
        <taxon>Ascaridoidea</taxon>
        <taxon>Anisakidae</taxon>
        <taxon>Anisakis</taxon>
        <taxon>Anisakis simplex complex</taxon>
    </lineage>
</organism>
<dbReference type="GO" id="GO:0036064">
    <property type="term" value="C:ciliary basal body"/>
    <property type="evidence" value="ECO:0007669"/>
    <property type="project" value="TreeGrafter"/>
</dbReference>
<dbReference type="EMBL" id="UYRR01010719">
    <property type="protein sequence ID" value="VDK25582.1"/>
    <property type="molecule type" value="Genomic_DNA"/>
</dbReference>
<evidence type="ECO:0000313" key="3">
    <source>
        <dbReference type="WBParaSite" id="ASIM_0000567301-mRNA-1"/>
    </source>
</evidence>
<evidence type="ECO:0000313" key="2">
    <source>
        <dbReference type="Proteomes" id="UP000267096"/>
    </source>
</evidence>
<name>A0A0M3JDI6_ANISI</name>
<accession>A0A0M3JDI6</accession>
<proteinExistence type="predicted"/>
<reference evidence="1 2" key="2">
    <citation type="submission" date="2018-11" db="EMBL/GenBank/DDBJ databases">
        <authorList>
            <consortium name="Pathogen Informatics"/>
        </authorList>
    </citation>
    <scope>NUCLEOTIDE SEQUENCE [LARGE SCALE GENOMIC DNA]</scope>
</reference>
<dbReference type="WBParaSite" id="ASIM_0000567301-mRNA-1">
    <property type="protein sequence ID" value="ASIM_0000567301-mRNA-1"/>
    <property type="gene ID" value="ASIM_0000567301"/>
</dbReference>
<dbReference type="AlphaFoldDB" id="A0A0M3JDI6"/>
<dbReference type="Gene3D" id="1.25.40.10">
    <property type="entry name" value="Tetratricopeptide repeat domain"/>
    <property type="match status" value="1"/>
</dbReference>